<dbReference type="KEGG" id="ibu:IB211_03154"/>
<dbReference type="InterPro" id="IPR006059">
    <property type="entry name" value="SBP"/>
</dbReference>
<gene>
    <name evidence="2" type="ORF">IB211_03154</name>
</gene>
<evidence type="ECO:0000313" key="3">
    <source>
        <dbReference type="Proteomes" id="UP000064844"/>
    </source>
</evidence>
<keyword evidence="1" id="KW-0732">Signal</keyword>
<dbReference type="InterPro" id="IPR050490">
    <property type="entry name" value="Bact_solute-bd_prot1"/>
</dbReference>
<accession>A0A0S2W887</accession>
<keyword evidence="3" id="KW-1185">Reference proteome</keyword>
<dbReference type="PANTHER" id="PTHR43649:SF12">
    <property type="entry name" value="DIACETYLCHITOBIOSE BINDING PROTEIN DASA"/>
    <property type="match status" value="1"/>
</dbReference>
<dbReference type="CDD" id="cd13585">
    <property type="entry name" value="PBP2_TMBP_like"/>
    <property type="match status" value="1"/>
</dbReference>
<evidence type="ECO:0008006" key="4">
    <source>
        <dbReference type="Google" id="ProtNLM"/>
    </source>
</evidence>
<evidence type="ECO:0000256" key="1">
    <source>
        <dbReference type="SAM" id="SignalP"/>
    </source>
</evidence>
<proteinExistence type="predicted"/>
<name>A0A0S2W887_9FIRM</name>
<dbReference type="SUPFAM" id="SSF53850">
    <property type="entry name" value="Periplasmic binding protein-like II"/>
    <property type="match status" value="1"/>
</dbReference>
<dbReference type="Pfam" id="PF13416">
    <property type="entry name" value="SBP_bac_8"/>
    <property type="match status" value="1"/>
</dbReference>
<evidence type="ECO:0000313" key="2">
    <source>
        <dbReference type="EMBL" id="ALP95545.1"/>
    </source>
</evidence>
<dbReference type="RefSeq" id="WP_058118563.1">
    <property type="nucleotide sequence ID" value="NZ_CP011307.1"/>
</dbReference>
<dbReference type="PROSITE" id="PS51257">
    <property type="entry name" value="PROKAR_LIPOPROTEIN"/>
    <property type="match status" value="1"/>
</dbReference>
<dbReference type="EMBL" id="CP011307">
    <property type="protein sequence ID" value="ALP95545.1"/>
    <property type="molecule type" value="Genomic_DNA"/>
</dbReference>
<feature type="chain" id="PRO_5038611149" description="Carbohydrate ABC transporter substrate-binding protein (CUT1 family)" evidence="1">
    <location>
        <begin position="22"/>
        <end position="456"/>
    </location>
</feature>
<protein>
    <recommendedName>
        <fullName evidence="4">Carbohydrate ABC transporter substrate-binding protein (CUT1 family)</fullName>
    </recommendedName>
</protein>
<organism evidence="2 3">
    <name type="scientific">Intestinimonas butyriciproducens</name>
    <dbReference type="NCBI Taxonomy" id="1297617"/>
    <lineage>
        <taxon>Bacteria</taxon>
        <taxon>Bacillati</taxon>
        <taxon>Bacillota</taxon>
        <taxon>Clostridia</taxon>
        <taxon>Eubacteriales</taxon>
        <taxon>Intestinimonas</taxon>
    </lineage>
</organism>
<dbReference type="STRING" id="1297617.IB211_03154"/>
<dbReference type="PANTHER" id="PTHR43649">
    <property type="entry name" value="ARABINOSE-BINDING PROTEIN-RELATED"/>
    <property type="match status" value="1"/>
</dbReference>
<dbReference type="AlphaFoldDB" id="A0A0S2W887"/>
<dbReference type="Proteomes" id="UP000064844">
    <property type="component" value="Chromosome"/>
</dbReference>
<reference evidence="3" key="2">
    <citation type="submission" date="2015-04" db="EMBL/GenBank/DDBJ databases">
        <title>A butyrogenic pathway from the amino acid lysine in a human gut commensal.</title>
        <authorList>
            <person name="de Vos W.M."/>
            <person name="Bui N.T.P."/>
            <person name="Plugge C.M."/>
            <person name="Ritari J."/>
        </authorList>
    </citation>
    <scope>NUCLEOTIDE SEQUENCE [LARGE SCALE GENOMIC DNA]</scope>
    <source>
        <strain evidence="3">AF211</strain>
    </source>
</reference>
<reference evidence="2 3" key="1">
    <citation type="journal article" date="2015" name="Nat. Commun.">
        <title>Production of butyrate from lysine and the Amadori product fructoselysine by a human gut commensal.</title>
        <authorList>
            <person name="Bui T.P."/>
            <person name="Ritari J."/>
            <person name="Boeren S."/>
            <person name="de Waard P."/>
            <person name="Plugge C.M."/>
            <person name="de Vos W.M."/>
        </authorList>
    </citation>
    <scope>NUCLEOTIDE SEQUENCE [LARGE SCALE GENOMIC DNA]</scope>
    <source>
        <strain evidence="2 3">AF211</strain>
    </source>
</reference>
<dbReference type="eggNOG" id="COG1653">
    <property type="taxonomic scope" value="Bacteria"/>
</dbReference>
<dbReference type="Gene3D" id="3.40.190.10">
    <property type="entry name" value="Periplasmic binding protein-like II"/>
    <property type="match status" value="1"/>
</dbReference>
<feature type="signal peptide" evidence="1">
    <location>
        <begin position="1"/>
        <end position="21"/>
    </location>
</feature>
<sequence length="456" mass="50220">MKLAKRLITFSLAAALSLSLAACGGGSGGSTPAPATTQPAGSSSATEPIKLTMATFLYVEAPHRAVIDRLVEEYNKIDPNVQIEISGAGYADYWNNLTTEILANNETDIMQIYPENLASYQTLREGGAFLDLTDRFNAAGLEGKLTGQETGVYDDKTLGVSNYSWGTTAMFYRKSMLEEKGIDPESIKTQDNFLEACRKFSEGDSVAMGVVYGTHAFSVSEWNRLIARPVSNGLYFADGETAPYTADHLNCNSEANVWAAQWWNDFIATEKCGKLVLDKKDSREMFWNGEVPFCMDGPWFIGMCQEHDAAMMDDIGIIPQFDVVYNGETYKPNPTNFPVLSLISSKCEHPDEAWDFLLWMTSAEAQKIIADCGQIPASIEYASSDEYKAAYPLSALFYDFMENNYTTLIADPAIPEYSELSQVMIDAAAEMFTDTPVDVKPILDEAHDKMAAILGS</sequence>
<dbReference type="PATRIC" id="fig|1297617.4.peg.3241"/>